<dbReference type="HOGENOM" id="CLU_023205_0_3_1"/>
<proteinExistence type="inferred from homology"/>
<protein>
    <recommendedName>
        <fullName evidence="7">NADP-dependent oxidoreductase domain-containing protein</fullName>
    </recommendedName>
</protein>
<dbReference type="InterPro" id="IPR044494">
    <property type="entry name" value="AKR3C2/3"/>
</dbReference>
<dbReference type="FunCoup" id="G8ZTB9">
    <property type="interactions" value="230"/>
</dbReference>
<dbReference type="GeneID" id="11502298"/>
<sequence length="329" mass="37762">MNKKKTLVRGGELSGDRNIMAFHQEFFTLNNGNKIPAVAVVGTGTTWFKNEETESNFSKELVEQIKYALTLPGIVHLDAAECYNTYQELGQALRESPKPRDEIFITDKFSPTPKNHGGVLERFESGIKKMGVDYVDLYLIHSPLIEKEKNGVTLEEVWKDLEKLYEAGKAKNIGVSNFRVEDLQRILKVAKVKPQVNQIEFHVFLQNQTPGIVKFSQDNNIQLEAYTPLGPLQRKQSDAGDFYNYVEELAKKYGKTEAQVLLRWVTRRHVLPITTSSKPQRIQAAQDLFSFDLTDEEVKKITELGLKHKPLRLYWNDVWDQYNSEAQKP</sequence>
<dbReference type="GO" id="GO:0034599">
    <property type="term" value="P:cellular response to oxidative stress"/>
    <property type="evidence" value="ECO:0007669"/>
    <property type="project" value="EnsemblFungi"/>
</dbReference>
<feature type="site" description="Lowers pKa of active site Tyr" evidence="6">
    <location>
        <position position="108"/>
    </location>
</feature>
<evidence type="ECO:0000259" key="7">
    <source>
        <dbReference type="Pfam" id="PF00248"/>
    </source>
</evidence>
<organism evidence="8 9">
    <name type="scientific">Torulaspora delbrueckii</name>
    <name type="common">Yeast</name>
    <name type="synonym">Candida colliculosa</name>
    <dbReference type="NCBI Taxonomy" id="4950"/>
    <lineage>
        <taxon>Eukaryota</taxon>
        <taxon>Fungi</taxon>
        <taxon>Dikarya</taxon>
        <taxon>Ascomycota</taxon>
        <taxon>Saccharomycotina</taxon>
        <taxon>Saccharomycetes</taxon>
        <taxon>Saccharomycetales</taxon>
        <taxon>Saccharomycetaceae</taxon>
        <taxon>Torulaspora</taxon>
    </lineage>
</organism>
<evidence type="ECO:0000256" key="5">
    <source>
        <dbReference type="PIRSR" id="PIRSR000097-2"/>
    </source>
</evidence>
<keyword evidence="2" id="KW-0521">NADP</keyword>
<dbReference type="PIRSF" id="PIRSF000097">
    <property type="entry name" value="AKR"/>
    <property type="match status" value="1"/>
</dbReference>
<dbReference type="GO" id="GO:0042180">
    <property type="term" value="P:ketone metabolic process"/>
    <property type="evidence" value="ECO:0007669"/>
    <property type="project" value="EnsemblFungi"/>
</dbReference>
<dbReference type="PROSITE" id="PS00062">
    <property type="entry name" value="ALDOKETO_REDUCTASE_2"/>
    <property type="match status" value="1"/>
</dbReference>
<dbReference type="GO" id="GO:0051268">
    <property type="term" value="F:alpha-keto amide reductase activity"/>
    <property type="evidence" value="ECO:0007669"/>
    <property type="project" value="EnsemblFungi"/>
</dbReference>
<dbReference type="PANTHER" id="PTHR43827">
    <property type="entry name" value="2,5-DIKETO-D-GLUCONIC ACID REDUCTASE"/>
    <property type="match status" value="1"/>
</dbReference>
<evidence type="ECO:0000256" key="2">
    <source>
        <dbReference type="ARBA" id="ARBA00022857"/>
    </source>
</evidence>
<dbReference type="GO" id="GO:0004032">
    <property type="term" value="F:aldose reductase (NADPH) activity"/>
    <property type="evidence" value="ECO:0007669"/>
    <property type="project" value="EnsemblFungi"/>
</dbReference>
<evidence type="ECO:0000256" key="3">
    <source>
        <dbReference type="ARBA" id="ARBA00023002"/>
    </source>
</evidence>
<keyword evidence="9" id="KW-1185">Reference proteome</keyword>
<evidence type="ECO:0000313" key="8">
    <source>
        <dbReference type="EMBL" id="CCE91863.1"/>
    </source>
</evidence>
<dbReference type="RefSeq" id="XP_003681074.1">
    <property type="nucleotide sequence ID" value="XM_003681026.1"/>
</dbReference>
<dbReference type="InterPro" id="IPR018170">
    <property type="entry name" value="Aldo/ket_reductase_CS"/>
</dbReference>
<reference evidence="8 9" key="1">
    <citation type="journal article" date="2011" name="Proc. Natl. Acad. Sci. U.S.A.">
        <title>Evolutionary erosion of yeast sex chromosomes by mating-type switching accidents.</title>
        <authorList>
            <person name="Gordon J.L."/>
            <person name="Armisen D."/>
            <person name="Proux-Wera E."/>
            <person name="Oheigeartaigh S.S."/>
            <person name="Byrne K.P."/>
            <person name="Wolfe K.H."/>
        </authorList>
    </citation>
    <scope>NUCLEOTIDE SEQUENCE [LARGE SCALE GENOMIC DNA]</scope>
    <source>
        <strain evidence="9">ATCC 10662 / CBS 1146 / NBRC 0425 / NCYC 2629 / NRRL Y-866</strain>
    </source>
</reference>
<dbReference type="EMBL" id="HE616745">
    <property type="protein sequence ID" value="CCE91863.1"/>
    <property type="molecule type" value="Genomic_DNA"/>
</dbReference>
<gene>
    <name evidence="8" type="primary">TDEL0D02790</name>
    <name evidence="8" type="ORF">TDEL_0D02790</name>
</gene>
<dbReference type="Pfam" id="PF00248">
    <property type="entry name" value="Aldo_ket_red"/>
    <property type="match status" value="1"/>
</dbReference>
<dbReference type="CDD" id="cd19120">
    <property type="entry name" value="AKR_AKR3C2-3"/>
    <property type="match status" value="1"/>
</dbReference>
<dbReference type="SUPFAM" id="SSF51430">
    <property type="entry name" value="NAD(P)-linked oxidoreductase"/>
    <property type="match status" value="1"/>
</dbReference>
<dbReference type="FunFam" id="3.20.20.100:FF:000002">
    <property type="entry name" value="2,5-diketo-D-gluconic acid reductase A"/>
    <property type="match status" value="1"/>
</dbReference>
<dbReference type="GO" id="GO:0016652">
    <property type="term" value="F:oxidoreductase activity, acting on NAD(P)H as acceptor"/>
    <property type="evidence" value="ECO:0007669"/>
    <property type="project" value="InterPro"/>
</dbReference>
<name>G8ZTB9_TORDE</name>
<evidence type="ECO:0000256" key="1">
    <source>
        <dbReference type="ARBA" id="ARBA00007905"/>
    </source>
</evidence>
<evidence type="ECO:0000313" key="9">
    <source>
        <dbReference type="Proteomes" id="UP000005627"/>
    </source>
</evidence>
<dbReference type="OrthoDB" id="416253at2759"/>
<evidence type="ECO:0000256" key="6">
    <source>
        <dbReference type="PIRSR" id="PIRSR000097-3"/>
    </source>
</evidence>
<dbReference type="InterPro" id="IPR036812">
    <property type="entry name" value="NAD(P)_OxRdtase_dom_sf"/>
</dbReference>
<feature type="active site" description="Proton donor" evidence="4">
    <location>
        <position position="83"/>
    </location>
</feature>
<dbReference type="PANTHER" id="PTHR43827:SF3">
    <property type="entry name" value="NADP-DEPENDENT OXIDOREDUCTASE DOMAIN-CONTAINING PROTEIN"/>
    <property type="match status" value="1"/>
</dbReference>
<dbReference type="eggNOG" id="KOG1577">
    <property type="taxonomic scope" value="Eukaryota"/>
</dbReference>
<dbReference type="GO" id="GO:0051269">
    <property type="term" value="F:alpha-ketoester reductase (NADPH) activity"/>
    <property type="evidence" value="ECO:0007669"/>
    <property type="project" value="EnsemblFungi"/>
</dbReference>
<dbReference type="InterPro" id="IPR023210">
    <property type="entry name" value="NADP_OxRdtase_dom"/>
</dbReference>
<keyword evidence="3" id="KW-0560">Oxidoreductase</keyword>
<feature type="domain" description="NADP-dependent oxidoreductase" evidence="7">
    <location>
        <begin position="42"/>
        <end position="304"/>
    </location>
</feature>
<dbReference type="InParanoid" id="G8ZTB9"/>
<evidence type="ECO:0000256" key="4">
    <source>
        <dbReference type="PIRSR" id="PIRSR000097-1"/>
    </source>
</evidence>
<dbReference type="STRING" id="1076872.G8ZTB9"/>
<dbReference type="KEGG" id="tdl:TDEL_0D02790"/>
<comment type="similarity">
    <text evidence="1">Belongs to the aldo/keto reductase family.</text>
</comment>
<dbReference type="Gene3D" id="3.20.20.100">
    <property type="entry name" value="NADP-dependent oxidoreductase domain"/>
    <property type="match status" value="1"/>
</dbReference>
<dbReference type="AlphaFoldDB" id="G8ZTB9"/>
<feature type="binding site" evidence="5">
    <location>
        <position position="141"/>
    </location>
    <ligand>
        <name>substrate</name>
    </ligand>
</feature>
<dbReference type="InterPro" id="IPR020471">
    <property type="entry name" value="AKR"/>
</dbReference>
<accession>G8ZTB9</accession>
<dbReference type="PRINTS" id="PR00069">
    <property type="entry name" value="ALDKETRDTASE"/>
</dbReference>
<dbReference type="Proteomes" id="UP000005627">
    <property type="component" value="Chromosome 4"/>
</dbReference>